<dbReference type="AlphaFoldDB" id="A0A9P0HHJ0"/>
<dbReference type="GO" id="GO:0005886">
    <property type="term" value="C:plasma membrane"/>
    <property type="evidence" value="ECO:0007669"/>
    <property type="project" value="TreeGrafter"/>
</dbReference>
<evidence type="ECO:0000256" key="5">
    <source>
        <dbReference type="ARBA" id="ARBA00023136"/>
    </source>
</evidence>
<accession>A0A9P0HHJ0</accession>
<dbReference type="PANTHER" id="PTHR19139">
    <property type="entry name" value="AQUAPORIN TRANSPORTER"/>
    <property type="match status" value="1"/>
</dbReference>
<dbReference type="Proteomes" id="UP001152798">
    <property type="component" value="Chromosome 5"/>
</dbReference>
<dbReference type="NCBIfam" id="TIGR00861">
    <property type="entry name" value="MIP"/>
    <property type="match status" value="1"/>
</dbReference>
<dbReference type="OrthoDB" id="3222at2759"/>
<dbReference type="InterPro" id="IPR023271">
    <property type="entry name" value="Aquaporin-like"/>
</dbReference>
<sequence>MPDKRGLKAALGTSEVTRAGGDLGKSLLAEFIGVFFINYFGCMSCINVGSHDPKSLVLIALTFGFVVMIAVQSLGHVSGAHLNPAVTCGALVVGKVTIIRAALYIVAQCLGGIAGTGVLKAVTPTEFQQTLGSTLVSEPLTIPQAIAVEFLLGFVLIFVVFGVTDPNKPEAKIPAPLAIGLAVVIGHLSSIQYTGSSMNPARSLGSAIASNNWANHWVYWLGPCLGGIAAALLYTFVFAAPPITTQYSPVQMKRLDGKEEENA</sequence>
<keyword evidence="3 6" id="KW-0812">Transmembrane</keyword>
<comment type="subcellular location">
    <subcellularLocation>
        <location evidence="1">Membrane</location>
        <topology evidence="1">Multi-pass membrane protein</topology>
    </subcellularLocation>
</comment>
<dbReference type="InterPro" id="IPR000425">
    <property type="entry name" value="MIP"/>
</dbReference>
<keyword evidence="5 7" id="KW-0472">Membrane</keyword>
<dbReference type="PRINTS" id="PR00783">
    <property type="entry name" value="MINTRINSICP"/>
</dbReference>
<evidence type="ECO:0000313" key="9">
    <source>
        <dbReference type="Proteomes" id="UP001152798"/>
    </source>
</evidence>
<feature type="transmembrane region" description="Helical" evidence="7">
    <location>
        <begin position="142"/>
        <end position="163"/>
    </location>
</feature>
<dbReference type="CDD" id="cd00333">
    <property type="entry name" value="MIP"/>
    <property type="match status" value="1"/>
</dbReference>
<feature type="transmembrane region" description="Helical" evidence="7">
    <location>
        <begin position="27"/>
        <end position="49"/>
    </location>
</feature>
<feature type="transmembrane region" description="Helical" evidence="7">
    <location>
        <begin position="55"/>
        <end position="74"/>
    </location>
</feature>
<dbReference type="SUPFAM" id="SSF81338">
    <property type="entry name" value="Aquaporin-like"/>
    <property type="match status" value="1"/>
</dbReference>
<reference evidence="8" key="1">
    <citation type="submission" date="2022-01" db="EMBL/GenBank/DDBJ databases">
        <authorList>
            <person name="King R."/>
        </authorList>
    </citation>
    <scope>NUCLEOTIDE SEQUENCE</scope>
</reference>
<gene>
    <name evidence="8" type="ORF">NEZAVI_LOCUS10951</name>
</gene>
<evidence type="ECO:0000256" key="7">
    <source>
        <dbReference type="SAM" id="Phobius"/>
    </source>
</evidence>
<evidence type="ECO:0000256" key="6">
    <source>
        <dbReference type="RuleBase" id="RU000477"/>
    </source>
</evidence>
<dbReference type="PANTHER" id="PTHR19139:SF199">
    <property type="entry name" value="MIP17260P"/>
    <property type="match status" value="1"/>
</dbReference>
<keyword evidence="6" id="KW-0813">Transport</keyword>
<name>A0A9P0HHJ0_NEZVI</name>
<proteinExistence type="inferred from homology"/>
<dbReference type="GO" id="GO:0015267">
    <property type="term" value="F:channel activity"/>
    <property type="evidence" value="ECO:0007669"/>
    <property type="project" value="InterPro"/>
</dbReference>
<evidence type="ECO:0000256" key="2">
    <source>
        <dbReference type="ARBA" id="ARBA00006175"/>
    </source>
</evidence>
<dbReference type="FunFam" id="1.20.1080.10:FF:000023">
    <property type="entry name" value="Prip, isoform A"/>
    <property type="match status" value="1"/>
</dbReference>
<evidence type="ECO:0000256" key="1">
    <source>
        <dbReference type="ARBA" id="ARBA00004141"/>
    </source>
</evidence>
<dbReference type="EMBL" id="OV725081">
    <property type="protein sequence ID" value="CAH1402035.1"/>
    <property type="molecule type" value="Genomic_DNA"/>
</dbReference>
<feature type="transmembrane region" description="Helical" evidence="7">
    <location>
        <begin position="217"/>
        <end position="244"/>
    </location>
</feature>
<evidence type="ECO:0000313" key="8">
    <source>
        <dbReference type="EMBL" id="CAH1402035.1"/>
    </source>
</evidence>
<feature type="transmembrane region" description="Helical" evidence="7">
    <location>
        <begin position="175"/>
        <end position="193"/>
    </location>
</feature>
<keyword evidence="9" id="KW-1185">Reference proteome</keyword>
<feature type="transmembrane region" description="Helical" evidence="7">
    <location>
        <begin position="101"/>
        <end position="122"/>
    </location>
</feature>
<evidence type="ECO:0000256" key="4">
    <source>
        <dbReference type="ARBA" id="ARBA00022989"/>
    </source>
</evidence>
<protein>
    <submittedName>
        <fullName evidence="8">Uncharacterized protein</fullName>
    </submittedName>
</protein>
<dbReference type="Gene3D" id="1.20.1080.10">
    <property type="entry name" value="Glycerol uptake facilitator protein"/>
    <property type="match status" value="1"/>
</dbReference>
<dbReference type="Pfam" id="PF00230">
    <property type="entry name" value="MIP"/>
    <property type="match status" value="1"/>
</dbReference>
<keyword evidence="4 7" id="KW-1133">Transmembrane helix</keyword>
<dbReference type="InterPro" id="IPR034294">
    <property type="entry name" value="Aquaporin_transptr"/>
</dbReference>
<evidence type="ECO:0000256" key="3">
    <source>
        <dbReference type="ARBA" id="ARBA00022692"/>
    </source>
</evidence>
<comment type="similarity">
    <text evidence="2 6">Belongs to the MIP/aquaporin (TC 1.A.8) family.</text>
</comment>
<organism evidence="8 9">
    <name type="scientific">Nezara viridula</name>
    <name type="common">Southern green stink bug</name>
    <name type="synonym">Cimex viridulus</name>
    <dbReference type="NCBI Taxonomy" id="85310"/>
    <lineage>
        <taxon>Eukaryota</taxon>
        <taxon>Metazoa</taxon>
        <taxon>Ecdysozoa</taxon>
        <taxon>Arthropoda</taxon>
        <taxon>Hexapoda</taxon>
        <taxon>Insecta</taxon>
        <taxon>Pterygota</taxon>
        <taxon>Neoptera</taxon>
        <taxon>Paraneoptera</taxon>
        <taxon>Hemiptera</taxon>
        <taxon>Heteroptera</taxon>
        <taxon>Panheteroptera</taxon>
        <taxon>Pentatomomorpha</taxon>
        <taxon>Pentatomoidea</taxon>
        <taxon>Pentatomidae</taxon>
        <taxon>Pentatominae</taxon>
        <taxon>Nezara</taxon>
    </lineage>
</organism>